<dbReference type="InterPro" id="IPR029466">
    <property type="entry name" value="NAM-associated_C"/>
</dbReference>
<evidence type="ECO:0000259" key="2">
    <source>
        <dbReference type="Pfam" id="PF14303"/>
    </source>
</evidence>
<dbReference type="EMBL" id="CM008050">
    <property type="protein sequence ID" value="PVH38505.1"/>
    <property type="molecule type" value="Genomic_DNA"/>
</dbReference>
<name>A0A2T8ILF0_9POAL</name>
<dbReference type="AlphaFoldDB" id="A0A2T8ILF0"/>
<evidence type="ECO:0000256" key="1">
    <source>
        <dbReference type="SAM" id="MobiDB-lite"/>
    </source>
</evidence>
<proteinExistence type="predicted"/>
<organism evidence="3">
    <name type="scientific">Panicum hallii</name>
    <dbReference type="NCBI Taxonomy" id="206008"/>
    <lineage>
        <taxon>Eukaryota</taxon>
        <taxon>Viridiplantae</taxon>
        <taxon>Streptophyta</taxon>
        <taxon>Embryophyta</taxon>
        <taxon>Tracheophyta</taxon>
        <taxon>Spermatophyta</taxon>
        <taxon>Magnoliopsida</taxon>
        <taxon>Liliopsida</taxon>
        <taxon>Poales</taxon>
        <taxon>Poaceae</taxon>
        <taxon>PACMAD clade</taxon>
        <taxon>Panicoideae</taxon>
        <taxon>Panicodae</taxon>
        <taxon>Paniceae</taxon>
        <taxon>Panicinae</taxon>
        <taxon>Panicum</taxon>
        <taxon>Panicum sect. Panicum</taxon>
    </lineage>
</organism>
<feature type="compositionally biased region" description="Basic and acidic residues" evidence="1">
    <location>
        <begin position="221"/>
        <end position="230"/>
    </location>
</feature>
<dbReference type="Proteomes" id="UP000243499">
    <property type="component" value="Chromosome 5"/>
</dbReference>
<sequence>MEGHLSGYGGNTNASEVFMANDFDLELQTTHMEFSEPNVPSQVNTEEIEEIDGEQFATGAANKKGFSHRGKAFLPQEDRVIVSGWLNISTDACTGASQTSNAFYARLHKYFLENWDIGSNRTQVSIQNRWTTIRKAVSKFTAIHSAIQRRNESGKNDLDKVKDAIRVYEQIKPWQFAHCWEIMREEPKWNNYLLECNKPKQPVNKDNQPAPALETPATRAQIERPEGRDSVKKRRAAVEESSSSVAVEMLQKIHNRGQQLDEQEAKQKEELIAIERAKFDLQQKALLAKIEQGEKKIELQREISHDQREVSLEQIKLQRDIMETNRFQTEAQIMFTDLNSFCPSVRFWIAKKQRDILEKEGINPAKSTSGATDDHHP</sequence>
<protein>
    <recommendedName>
        <fullName evidence="2">No apical meristem-associated C-terminal domain-containing protein</fullName>
    </recommendedName>
</protein>
<evidence type="ECO:0000313" key="3">
    <source>
        <dbReference type="EMBL" id="PVH38505.1"/>
    </source>
</evidence>
<dbReference type="PANTHER" id="PTHR45125">
    <property type="entry name" value="F21J9.4-RELATED"/>
    <property type="match status" value="1"/>
</dbReference>
<dbReference type="Pfam" id="PF14303">
    <property type="entry name" value="NAM-associated"/>
    <property type="match status" value="1"/>
</dbReference>
<dbReference type="PANTHER" id="PTHR45125:SF40">
    <property type="entry name" value="OS06G0117800 PROTEIN"/>
    <property type="match status" value="1"/>
</dbReference>
<feature type="region of interest" description="Disordered" evidence="1">
    <location>
        <begin position="200"/>
        <end position="243"/>
    </location>
</feature>
<reference evidence="3" key="1">
    <citation type="submission" date="2018-04" db="EMBL/GenBank/DDBJ databases">
        <title>WGS assembly of Panicum hallii.</title>
        <authorList>
            <person name="Lovell J."/>
            <person name="Jenkins J."/>
            <person name="Lowry D."/>
            <person name="Mamidi S."/>
            <person name="Sreedasyam A."/>
            <person name="Weng X."/>
            <person name="Barry K."/>
            <person name="Bonette J."/>
            <person name="Campitelli B."/>
            <person name="Daum C."/>
            <person name="Gordon S."/>
            <person name="Gould B."/>
            <person name="Lipzen A."/>
            <person name="Macqueen A."/>
            <person name="Palacio-Mejia J."/>
            <person name="Plott C."/>
            <person name="Shakirov E."/>
            <person name="Shu S."/>
            <person name="Yoshinaga Y."/>
            <person name="Zane M."/>
            <person name="Rokhsar D."/>
            <person name="Grimwood J."/>
            <person name="Schmutz J."/>
            <person name="Juenger T."/>
        </authorList>
    </citation>
    <scope>NUCLEOTIDE SEQUENCE [LARGE SCALE GENOMIC DNA]</scope>
    <source>
        <strain evidence="3">FIL2</strain>
    </source>
</reference>
<gene>
    <name evidence="3" type="ORF">PAHAL_5G273600</name>
</gene>
<dbReference type="Gramene" id="PVH38505">
    <property type="protein sequence ID" value="PVH38505"/>
    <property type="gene ID" value="PAHAL_5G273600"/>
</dbReference>
<accession>A0A2T8ILF0</accession>
<feature type="domain" description="No apical meristem-associated C-terminal" evidence="2">
    <location>
        <begin position="172"/>
        <end position="356"/>
    </location>
</feature>